<protein>
    <submittedName>
        <fullName evidence="1">Uncharacterized protein</fullName>
    </submittedName>
</protein>
<accession>A0ABD6NTB3</accession>
<evidence type="ECO:0000313" key="2">
    <source>
        <dbReference type="Proteomes" id="UP000092086"/>
    </source>
</evidence>
<dbReference type="EMBL" id="LZIT01000349">
    <property type="protein sequence ID" value="OBG26876.1"/>
    <property type="molecule type" value="Genomic_DNA"/>
</dbReference>
<organism evidence="1 2">
    <name type="scientific">Mycobacterium alsense</name>
    <dbReference type="NCBI Taxonomy" id="324058"/>
    <lineage>
        <taxon>Bacteria</taxon>
        <taxon>Bacillati</taxon>
        <taxon>Actinomycetota</taxon>
        <taxon>Actinomycetes</taxon>
        <taxon>Mycobacteriales</taxon>
        <taxon>Mycobacteriaceae</taxon>
        <taxon>Mycobacterium</taxon>
    </lineage>
</organism>
<gene>
    <name evidence="1" type="ORF">A5672_05900</name>
</gene>
<reference evidence="1 2" key="1">
    <citation type="submission" date="2016-06" db="EMBL/GenBank/DDBJ databases">
        <authorList>
            <person name="Sutton G."/>
            <person name="Brinkac L."/>
            <person name="Sanka R."/>
            <person name="Adams M."/>
            <person name="Lau E."/>
            <person name="Sam S."/>
            <person name="Sreng N."/>
            <person name="Him V."/>
            <person name="Kerleguer A."/>
            <person name="Cheng S."/>
        </authorList>
    </citation>
    <scope>NUCLEOTIDE SEQUENCE [LARGE SCALE GENOMIC DNA]</scope>
    <source>
        <strain evidence="1 2">E2978</strain>
    </source>
</reference>
<dbReference type="Proteomes" id="UP000092086">
    <property type="component" value="Unassembled WGS sequence"/>
</dbReference>
<evidence type="ECO:0000313" key="1">
    <source>
        <dbReference type="EMBL" id="OBG26876.1"/>
    </source>
</evidence>
<name>A0ABD6NTB3_9MYCO</name>
<sequence length="73" mass="7808">MLLSLRPGDLVHGPPDAAPRALDAVSRAVVDLPYATVRRHAYDDPMPDWLEADVAAAAPALLQGPLKGLRERA</sequence>
<proteinExistence type="predicted"/>
<dbReference type="AlphaFoldDB" id="A0ABD6NTB3"/>
<comment type="caution">
    <text evidence="1">The sequence shown here is derived from an EMBL/GenBank/DDBJ whole genome shotgun (WGS) entry which is preliminary data.</text>
</comment>